<dbReference type="NCBIfam" id="TIGR00244">
    <property type="entry name" value="transcriptional regulator NrdR"/>
    <property type="match status" value="1"/>
</dbReference>
<organism evidence="9 11">
    <name type="scientific">Nocardioides simplex</name>
    <name type="common">Arthrobacter simplex</name>
    <dbReference type="NCBI Taxonomy" id="2045"/>
    <lineage>
        <taxon>Bacteria</taxon>
        <taxon>Bacillati</taxon>
        <taxon>Actinomycetota</taxon>
        <taxon>Actinomycetes</taxon>
        <taxon>Propionibacteriales</taxon>
        <taxon>Nocardioidaceae</taxon>
        <taxon>Pimelobacter</taxon>
    </lineage>
</organism>
<evidence type="ECO:0000256" key="6">
    <source>
        <dbReference type="ARBA" id="ARBA00023163"/>
    </source>
</evidence>
<name>A0A0A1DIC0_NOCSI</name>
<proteinExistence type="inferred from homology"/>
<evidence type="ECO:0000313" key="10">
    <source>
        <dbReference type="EMBL" id="KAB2807194.1"/>
    </source>
</evidence>
<feature type="domain" description="ATP-cone" evidence="8">
    <location>
        <begin position="48"/>
        <end position="138"/>
    </location>
</feature>
<protein>
    <recommendedName>
        <fullName evidence="7">Transcriptional repressor NrdR</fullName>
    </recommendedName>
</protein>
<dbReference type="AlphaFoldDB" id="A0A0A1DIC0"/>
<evidence type="ECO:0000256" key="2">
    <source>
        <dbReference type="ARBA" id="ARBA00022741"/>
    </source>
</evidence>
<dbReference type="PROSITE" id="PS51161">
    <property type="entry name" value="ATP_CONE"/>
    <property type="match status" value="1"/>
</dbReference>
<evidence type="ECO:0000259" key="8">
    <source>
        <dbReference type="PROSITE" id="PS51161"/>
    </source>
</evidence>
<keyword evidence="11" id="KW-1185">Reference proteome</keyword>
<keyword evidence="5 7" id="KW-0238">DNA-binding</keyword>
<dbReference type="eggNOG" id="COG1327">
    <property type="taxonomic scope" value="Bacteria"/>
</dbReference>
<evidence type="ECO:0000256" key="4">
    <source>
        <dbReference type="ARBA" id="ARBA00023015"/>
    </source>
</evidence>
<evidence type="ECO:0000313" key="9">
    <source>
        <dbReference type="EMBL" id="AIY16392.1"/>
    </source>
</evidence>
<dbReference type="GeneID" id="96608454"/>
<dbReference type="HAMAP" id="MF_00440">
    <property type="entry name" value="NrdR"/>
    <property type="match status" value="1"/>
</dbReference>
<comment type="function">
    <text evidence="7">Negatively regulates transcription of bacterial ribonucleotide reductase nrd genes and operons by binding to NrdR-boxes.</text>
</comment>
<keyword evidence="1 7" id="KW-0678">Repressor</keyword>
<dbReference type="GO" id="GO:0003677">
    <property type="term" value="F:DNA binding"/>
    <property type="evidence" value="ECO:0007669"/>
    <property type="project" value="UniProtKB-KW"/>
</dbReference>
<dbReference type="GO" id="GO:0008270">
    <property type="term" value="F:zinc ion binding"/>
    <property type="evidence" value="ECO:0007669"/>
    <property type="project" value="InterPro"/>
</dbReference>
<dbReference type="EMBL" id="CP009896">
    <property type="protein sequence ID" value="AIY16392.1"/>
    <property type="molecule type" value="Genomic_DNA"/>
</dbReference>
<dbReference type="InterPro" id="IPR003796">
    <property type="entry name" value="RNR_NrdR-like"/>
</dbReference>
<dbReference type="GO" id="GO:0005524">
    <property type="term" value="F:ATP binding"/>
    <property type="evidence" value="ECO:0007669"/>
    <property type="project" value="UniProtKB-UniRule"/>
</dbReference>
<dbReference type="Pfam" id="PF22811">
    <property type="entry name" value="Zn_ribbon_NrdR"/>
    <property type="match status" value="1"/>
</dbReference>
<dbReference type="GO" id="GO:0045892">
    <property type="term" value="P:negative regulation of DNA-templated transcription"/>
    <property type="evidence" value="ECO:0007669"/>
    <property type="project" value="UniProtKB-UniRule"/>
</dbReference>
<sequence length="172" mass="18680">MHCPYCKHNDTKVLDSRVSEDGCSIRRRRVCQSPACEKRFTTVEAMQLTVLKRSGATEPFTRDKAVAGVRKACKGRPVDEDDLARLGQEVEDQLRLAGSPEIAAHEVGLAILSPLRRLDEVAYLRFASVYRGFDSAADFENEIALLRAERQLQSESGGGASGGLATASAPTG</sequence>
<reference evidence="9 11" key="1">
    <citation type="journal article" date="2015" name="Genome Announc.">
        <title>Complete Genome Sequence of Steroid-Transforming Nocardioides simplex VKM Ac-2033D.</title>
        <authorList>
            <person name="Shtratnikova V.Y."/>
            <person name="Schelkunov M.I."/>
            <person name="Pekov Y.A."/>
            <person name="Fokina V.V."/>
            <person name="Logacheva M.D."/>
            <person name="Sokolov S.L."/>
            <person name="Bragin E.Y."/>
            <person name="Ashapkin V.V."/>
            <person name="Donova M.V."/>
        </authorList>
    </citation>
    <scope>NUCLEOTIDE SEQUENCE [LARGE SCALE GENOMIC DNA]</scope>
    <source>
        <strain evidence="9 11">VKM Ac-2033D</strain>
    </source>
</reference>
<evidence type="ECO:0000256" key="5">
    <source>
        <dbReference type="ARBA" id="ARBA00023125"/>
    </source>
</evidence>
<evidence type="ECO:0000256" key="1">
    <source>
        <dbReference type="ARBA" id="ARBA00022491"/>
    </source>
</evidence>
<comment type="similarity">
    <text evidence="7">Belongs to the NrdR family.</text>
</comment>
<evidence type="ECO:0000313" key="11">
    <source>
        <dbReference type="Proteomes" id="UP000030300"/>
    </source>
</evidence>
<dbReference type="PANTHER" id="PTHR30455:SF2">
    <property type="entry name" value="TRANSCRIPTIONAL REPRESSOR NRDR"/>
    <property type="match status" value="1"/>
</dbReference>
<dbReference type="Proteomes" id="UP000449906">
    <property type="component" value="Unassembled WGS sequence"/>
</dbReference>
<dbReference type="OrthoDB" id="9807461at2"/>
<reference evidence="10 12" key="2">
    <citation type="submission" date="2019-09" db="EMBL/GenBank/DDBJ databases">
        <title>Pimelobacter sp. isolated from Paulinella.</title>
        <authorList>
            <person name="Jeong S.E."/>
        </authorList>
    </citation>
    <scope>NUCLEOTIDE SEQUENCE [LARGE SCALE GENOMIC DNA]</scope>
    <source>
        <strain evidence="10 12">Pch-N</strain>
    </source>
</reference>
<dbReference type="Proteomes" id="UP000030300">
    <property type="component" value="Chromosome"/>
</dbReference>
<evidence type="ECO:0000313" key="12">
    <source>
        <dbReference type="Proteomes" id="UP000449906"/>
    </source>
</evidence>
<accession>A0A0A1DIC0</accession>
<keyword evidence="2 7" id="KW-0547">Nucleotide-binding</keyword>
<evidence type="ECO:0000256" key="7">
    <source>
        <dbReference type="HAMAP-Rule" id="MF_00440"/>
    </source>
</evidence>
<keyword evidence="3 7" id="KW-0067">ATP-binding</keyword>
<evidence type="ECO:0000256" key="3">
    <source>
        <dbReference type="ARBA" id="ARBA00022840"/>
    </source>
</evidence>
<gene>
    <name evidence="7 10" type="primary">nrdR</name>
    <name evidence="10" type="ORF">F9L07_27275</name>
    <name evidence="9" type="ORF">KR76_05785</name>
</gene>
<dbReference type="HOGENOM" id="CLU_108412_1_0_11"/>
<dbReference type="RefSeq" id="WP_038677186.1">
    <property type="nucleotide sequence ID" value="NZ_BJMC01000002.1"/>
</dbReference>
<dbReference type="EMBL" id="WBVM01000006">
    <property type="protein sequence ID" value="KAB2807194.1"/>
    <property type="molecule type" value="Genomic_DNA"/>
</dbReference>
<dbReference type="STRING" id="2045.KR76_05785"/>
<keyword evidence="6 7" id="KW-0804">Transcription</keyword>
<dbReference type="KEGG" id="psim:KR76_05785"/>
<comment type="caution">
    <text evidence="7">Lacks conserved residue(s) required for the propagation of feature annotation.</text>
</comment>
<dbReference type="InterPro" id="IPR005144">
    <property type="entry name" value="ATP-cone_dom"/>
</dbReference>
<dbReference type="Pfam" id="PF03477">
    <property type="entry name" value="ATP-cone"/>
    <property type="match status" value="1"/>
</dbReference>
<dbReference type="InterPro" id="IPR055173">
    <property type="entry name" value="NrdR-like_N"/>
</dbReference>
<dbReference type="PANTHER" id="PTHR30455">
    <property type="entry name" value="TRANSCRIPTIONAL REPRESSOR NRDR"/>
    <property type="match status" value="1"/>
</dbReference>
<keyword evidence="4 7" id="KW-0805">Transcription regulation</keyword>